<evidence type="ECO:0000313" key="3">
    <source>
        <dbReference type="Proteomes" id="UP000078541"/>
    </source>
</evidence>
<feature type="transmembrane region" description="Helical" evidence="1">
    <location>
        <begin position="10"/>
        <end position="28"/>
    </location>
</feature>
<dbReference type="Proteomes" id="UP000078541">
    <property type="component" value="Unassembled WGS sequence"/>
</dbReference>
<organism evidence="2 3">
    <name type="scientific">Trachymyrmex septentrionalis</name>
    <dbReference type="NCBI Taxonomy" id="34720"/>
    <lineage>
        <taxon>Eukaryota</taxon>
        <taxon>Metazoa</taxon>
        <taxon>Ecdysozoa</taxon>
        <taxon>Arthropoda</taxon>
        <taxon>Hexapoda</taxon>
        <taxon>Insecta</taxon>
        <taxon>Pterygota</taxon>
        <taxon>Neoptera</taxon>
        <taxon>Endopterygota</taxon>
        <taxon>Hymenoptera</taxon>
        <taxon>Apocrita</taxon>
        <taxon>Aculeata</taxon>
        <taxon>Formicoidea</taxon>
        <taxon>Formicidae</taxon>
        <taxon>Myrmicinae</taxon>
        <taxon>Trachymyrmex</taxon>
    </lineage>
</organism>
<keyword evidence="1" id="KW-1133">Transmembrane helix</keyword>
<evidence type="ECO:0000313" key="2">
    <source>
        <dbReference type="EMBL" id="KYN37388.1"/>
    </source>
</evidence>
<name>A0A151JV25_9HYME</name>
<dbReference type="AlphaFoldDB" id="A0A151JV25"/>
<gene>
    <name evidence="2" type="ORF">ALC56_08292</name>
</gene>
<keyword evidence="1" id="KW-0812">Transmembrane</keyword>
<accession>A0A151JV25</accession>
<keyword evidence="3" id="KW-1185">Reference proteome</keyword>
<reference evidence="2 3" key="1">
    <citation type="submission" date="2016-03" db="EMBL/GenBank/DDBJ databases">
        <title>Trachymyrmex septentrionalis WGS genome.</title>
        <authorList>
            <person name="Nygaard S."/>
            <person name="Hu H."/>
            <person name="Boomsma J."/>
            <person name="Zhang G."/>
        </authorList>
    </citation>
    <scope>NUCLEOTIDE SEQUENCE [LARGE SCALE GENOMIC DNA]</scope>
    <source>
        <strain evidence="2">Tsep2-gDNA-1</strain>
        <tissue evidence="2">Whole body</tissue>
    </source>
</reference>
<evidence type="ECO:0000256" key="1">
    <source>
        <dbReference type="SAM" id="Phobius"/>
    </source>
</evidence>
<sequence>MELIESVHKWFVYIIFLVNYLLLQAYYFTIECTTFRTMDYEKNMENMVSNSFIGVNNIRGSSINPAPTIAPRMIWIYLKARLKHRISHFFVHLIALYADKVSCACHILNGYYARMRLQTIRHFNVSDTPLVVSLAKSNIPGFSSGKYNRALILNGTSVE</sequence>
<proteinExistence type="predicted"/>
<protein>
    <submittedName>
        <fullName evidence="2">Uncharacterized protein</fullName>
    </submittedName>
</protein>
<keyword evidence="1" id="KW-0472">Membrane</keyword>
<dbReference type="EMBL" id="KQ981713">
    <property type="protein sequence ID" value="KYN37388.1"/>
    <property type="molecule type" value="Genomic_DNA"/>
</dbReference>